<protein>
    <submittedName>
        <fullName evidence="2">Uncharacterized protein</fullName>
    </submittedName>
</protein>
<gene>
    <name evidence="2" type="ORF">AVDCRST_MAG23-115</name>
</gene>
<evidence type="ECO:0000256" key="1">
    <source>
        <dbReference type="SAM" id="MobiDB-lite"/>
    </source>
</evidence>
<name>A0A6J4TDC3_9SPHN</name>
<organism evidence="2">
    <name type="scientific">uncultured Sphingosinicella sp</name>
    <dbReference type="NCBI Taxonomy" id="478748"/>
    <lineage>
        <taxon>Bacteria</taxon>
        <taxon>Pseudomonadati</taxon>
        <taxon>Pseudomonadota</taxon>
        <taxon>Alphaproteobacteria</taxon>
        <taxon>Sphingomonadales</taxon>
        <taxon>Sphingosinicellaceae</taxon>
        <taxon>Sphingosinicella</taxon>
        <taxon>environmental samples</taxon>
    </lineage>
</organism>
<proteinExistence type="predicted"/>
<feature type="compositionally biased region" description="Polar residues" evidence="1">
    <location>
        <begin position="10"/>
        <end position="28"/>
    </location>
</feature>
<dbReference type="EMBL" id="CADCWD010000008">
    <property type="protein sequence ID" value="CAA9519690.1"/>
    <property type="molecule type" value="Genomic_DNA"/>
</dbReference>
<feature type="non-terminal residue" evidence="2">
    <location>
        <position position="1"/>
    </location>
</feature>
<feature type="non-terminal residue" evidence="2">
    <location>
        <position position="41"/>
    </location>
</feature>
<dbReference type="AlphaFoldDB" id="A0A6J4TDC3"/>
<evidence type="ECO:0000313" key="2">
    <source>
        <dbReference type="EMBL" id="CAA9519690.1"/>
    </source>
</evidence>
<sequence>WRPLQPAWPPTQTRSACSANLSPNQSHKSGPAVSAPAPTCN</sequence>
<feature type="region of interest" description="Disordered" evidence="1">
    <location>
        <begin position="1"/>
        <end position="41"/>
    </location>
</feature>
<reference evidence="2" key="1">
    <citation type="submission" date="2020-02" db="EMBL/GenBank/DDBJ databases">
        <authorList>
            <person name="Meier V. D."/>
        </authorList>
    </citation>
    <scope>NUCLEOTIDE SEQUENCE</scope>
    <source>
        <strain evidence="2">AVDCRST_MAG23</strain>
    </source>
</reference>
<accession>A0A6J4TDC3</accession>